<evidence type="ECO:0000256" key="1">
    <source>
        <dbReference type="SAM" id="MobiDB-lite"/>
    </source>
</evidence>
<accession>A0A2D4KQ50</accession>
<feature type="compositionally biased region" description="Basic residues" evidence="1">
    <location>
        <begin position="89"/>
        <end position="103"/>
    </location>
</feature>
<proteinExistence type="predicted"/>
<reference evidence="2" key="2">
    <citation type="submission" date="2017-11" db="EMBL/GenBank/DDBJ databases">
        <title>Coralsnake Venomics: Analyses of Venom Gland Transcriptomes and Proteomes of Six Brazilian Taxa.</title>
        <authorList>
            <person name="Aird S.D."/>
            <person name="Jorge da Silva N."/>
            <person name="Qiu L."/>
            <person name="Villar-Briones A."/>
            <person name="Aparecida-Saddi V."/>
            <person name="Campos-Telles M.P."/>
            <person name="Grau M."/>
            <person name="Mikheyev A.S."/>
        </authorList>
    </citation>
    <scope>NUCLEOTIDE SEQUENCE</scope>
    <source>
        <tissue evidence="2">Venom_gland</tissue>
    </source>
</reference>
<feature type="region of interest" description="Disordered" evidence="1">
    <location>
        <begin position="80"/>
        <end position="103"/>
    </location>
</feature>
<organism evidence="2">
    <name type="scientific">Micrurus paraensis</name>
    <dbReference type="NCBI Taxonomy" id="1970185"/>
    <lineage>
        <taxon>Eukaryota</taxon>
        <taxon>Metazoa</taxon>
        <taxon>Chordata</taxon>
        <taxon>Craniata</taxon>
        <taxon>Vertebrata</taxon>
        <taxon>Euteleostomi</taxon>
        <taxon>Lepidosauria</taxon>
        <taxon>Squamata</taxon>
        <taxon>Bifurcata</taxon>
        <taxon>Unidentata</taxon>
        <taxon>Episquamata</taxon>
        <taxon>Toxicofera</taxon>
        <taxon>Serpentes</taxon>
        <taxon>Colubroidea</taxon>
        <taxon>Elapidae</taxon>
        <taxon>Elapinae</taxon>
        <taxon>Micrurus</taxon>
    </lineage>
</organism>
<dbReference type="AlphaFoldDB" id="A0A2D4KQ50"/>
<sequence>MADYNCLGEEKEMELHLSACNNISFYYGLSWYGTELLNGTYTGSNSLHIRIYYFYYNYVILIFLLNCELPSHGFGSLFSAQKNPTSIPKTKKNLKKVQKHKKK</sequence>
<dbReference type="EMBL" id="IACL01082823">
    <property type="protein sequence ID" value="LAB10851.1"/>
    <property type="molecule type" value="Transcribed_RNA"/>
</dbReference>
<name>A0A2D4KQ50_9SAUR</name>
<protein>
    <submittedName>
        <fullName evidence="2">Uncharacterized protein</fullName>
    </submittedName>
</protein>
<reference evidence="2" key="1">
    <citation type="submission" date="2017-07" db="EMBL/GenBank/DDBJ databases">
        <authorList>
            <person name="Mikheyev A."/>
            <person name="Grau M."/>
        </authorList>
    </citation>
    <scope>NUCLEOTIDE SEQUENCE</scope>
    <source>
        <tissue evidence="2">Venom_gland</tissue>
    </source>
</reference>
<evidence type="ECO:0000313" key="2">
    <source>
        <dbReference type="EMBL" id="LAB10851.1"/>
    </source>
</evidence>